<dbReference type="OrthoDB" id="4379468at2"/>
<dbReference type="Proteomes" id="UP000199651">
    <property type="component" value="Unassembled WGS sequence"/>
</dbReference>
<dbReference type="EMBL" id="FNJB01000011">
    <property type="protein sequence ID" value="SDP66430.1"/>
    <property type="molecule type" value="Genomic_DNA"/>
</dbReference>
<organism evidence="1 2">
    <name type="scientific">Actinokineospora alba</name>
    <dbReference type="NCBI Taxonomy" id="504798"/>
    <lineage>
        <taxon>Bacteria</taxon>
        <taxon>Bacillati</taxon>
        <taxon>Actinomycetota</taxon>
        <taxon>Actinomycetes</taxon>
        <taxon>Pseudonocardiales</taxon>
        <taxon>Pseudonocardiaceae</taxon>
        <taxon>Actinokineospora</taxon>
    </lineage>
</organism>
<proteinExistence type="predicted"/>
<name>A0A1H0UK30_9PSEU</name>
<accession>A0A1H0UK30</accession>
<evidence type="ECO:0008006" key="3">
    <source>
        <dbReference type="Google" id="ProtNLM"/>
    </source>
</evidence>
<reference evidence="2" key="1">
    <citation type="submission" date="2016-10" db="EMBL/GenBank/DDBJ databases">
        <authorList>
            <person name="Varghese N."/>
            <person name="Submissions S."/>
        </authorList>
    </citation>
    <scope>NUCLEOTIDE SEQUENCE [LARGE SCALE GENOMIC DNA]</scope>
    <source>
        <strain evidence="2">IBRC-M 10655</strain>
    </source>
</reference>
<dbReference type="STRING" id="504798.SAMN05421871_101333"/>
<sequence length="391" mass="41849">MTLDESAWGLLDRALAVYRDSPRADGFLRAHQARLRGPLRLAIVGPADSGRTTMLSAIVGDVIGTDRLVVDWPGEVELIDPSTDHHVDADATVYLLPQPGSDLAKLRPDHPIARATPISTIVVLSRADELGAGRIDALVSARQVARRNAKSPELTGLCQDVVAVAGLLAVGGSTLSVDEFAVLDRIGQLPRPEADAALLSVDRFIAMDPMIHTALLRRLGLFGVRIGISLVRRGIRDRDGVATGLIRASGITDLRESIGACFVDRAPALRARSAMMALDMVLRMEPRPDAATIAADLERVLAGAHDFRELRLLAALRTGRVSFGEAAEEATALLGGRGTDPSSRLSMSGDAYDALLRWRGHAEDPRLADRERRAAAVIARSCEALVSAYAH</sequence>
<protein>
    <recommendedName>
        <fullName evidence="3">GTPase</fullName>
    </recommendedName>
</protein>
<keyword evidence="2" id="KW-1185">Reference proteome</keyword>
<gene>
    <name evidence="1" type="ORF">SAMN05192558_111248</name>
</gene>
<dbReference type="AlphaFoldDB" id="A0A1H0UK30"/>
<evidence type="ECO:0000313" key="1">
    <source>
        <dbReference type="EMBL" id="SDP66430.1"/>
    </source>
</evidence>
<dbReference type="RefSeq" id="WP_091381928.1">
    <property type="nucleotide sequence ID" value="NZ_FNDV01000001.1"/>
</dbReference>
<dbReference type="SUPFAM" id="SSF52540">
    <property type="entry name" value="P-loop containing nucleoside triphosphate hydrolases"/>
    <property type="match status" value="1"/>
</dbReference>
<evidence type="ECO:0000313" key="2">
    <source>
        <dbReference type="Proteomes" id="UP000199651"/>
    </source>
</evidence>
<dbReference type="InterPro" id="IPR027417">
    <property type="entry name" value="P-loop_NTPase"/>
</dbReference>